<reference evidence="3 4" key="1">
    <citation type="submission" date="2014-02" db="EMBL/GenBank/DDBJ databases">
        <title>Transposable element dynamics among asymbiotic and ectomycorrhizal Amanita fungi.</title>
        <authorList>
            <consortium name="DOE Joint Genome Institute"/>
            <person name="Hess J."/>
            <person name="Skrede I."/>
            <person name="Wolfe B."/>
            <person name="LaButti K."/>
            <person name="Ohm R.A."/>
            <person name="Grigoriev I.V."/>
            <person name="Pringle A."/>
        </authorList>
    </citation>
    <scope>NUCLEOTIDE SEQUENCE [LARGE SCALE GENOMIC DNA]</scope>
    <source>
        <strain evidence="3 4">SKay4041</strain>
    </source>
</reference>
<name>A0A2A9NJR7_9AGAR</name>
<keyword evidence="2" id="KW-1133">Transmembrane helix</keyword>
<dbReference type="Proteomes" id="UP000242287">
    <property type="component" value="Unassembled WGS sequence"/>
</dbReference>
<feature type="compositionally biased region" description="Low complexity" evidence="1">
    <location>
        <begin position="569"/>
        <end position="582"/>
    </location>
</feature>
<dbReference type="OrthoDB" id="3351168at2759"/>
<feature type="transmembrane region" description="Helical" evidence="2">
    <location>
        <begin position="62"/>
        <end position="91"/>
    </location>
</feature>
<sequence>MEEGVMNLRRSSRPFRIPFILFCGLMVLLIGGWAFFVYTSIRPVPLPDYLAIKARDNPLTKAMIVTLIATALSMFSSFLLTQAICYALTIYLTRRELTLFGFSAGVVVANKGFILNRKHLRWTFFTLFLLVVLGAQTAGWTTLLTPTDILVPYPIAGVELDMTSVTYLSQFQASVTGEWSLDPSKQPDTQISAMPSVIMSGDQSTRARFQLPSTLSFNNFSYIGSTGGILPANLNPITNVVPFSAFLPINTRLLKPLTHHPQGFQKSYNVTQQGFTANVTCQQRQLDAQTVPALQVQQNTTVQVSSFVITNVIFGCNGTTTTLSITNKGEPNFVLAFVCPPTAFASEYDVVFIGRGRLYNFLGTSVCTVDPKVVTVNVNYQGSTSSPSFPNTITVSDPLNEKPAPEVGLATLAMLVRETFVAQTETFNFVGNVLSSFYYSRENERNIVNDILESFIKGTLEFGATLLRTSYTRRSTIDSQLGTDPLTQQDLKRTTGTYHVQTIGWSPTFDTAQHVVLLAPSVIIFIALFMLTSMCVSRVRSDGEFVTDTNHMPHIFDPQLPEKTDHLLSPSSPSSDPQEPASYSLARSFNPTDVLHILESTTLRPNFEGNMERYGEDVVVRLEENGKLSFSHSSRVSNRASVASKHRSSVLSSESMRKVSNE</sequence>
<dbReference type="STRING" id="703135.A0A2A9NJR7"/>
<dbReference type="EMBL" id="KZ302085">
    <property type="protein sequence ID" value="PFH47913.1"/>
    <property type="molecule type" value="Genomic_DNA"/>
</dbReference>
<evidence type="ECO:0000256" key="1">
    <source>
        <dbReference type="SAM" id="MobiDB-lite"/>
    </source>
</evidence>
<keyword evidence="2" id="KW-0812">Transmembrane</keyword>
<dbReference type="AlphaFoldDB" id="A0A2A9NJR7"/>
<feature type="compositionally biased region" description="Low complexity" evidence="1">
    <location>
        <begin position="630"/>
        <end position="643"/>
    </location>
</feature>
<feature type="transmembrane region" description="Helical" evidence="2">
    <location>
        <begin position="15"/>
        <end position="41"/>
    </location>
</feature>
<protein>
    <recommendedName>
        <fullName evidence="5">Transmembrane protein</fullName>
    </recommendedName>
</protein>
<feature type="transmembrane region" description="Helical" evidence="2">
    <location>
        <begin position="97"/>
        <end position="115"/>
    </location>
</feature>
<keyword evidence="2" id="KW-0472">Membrane</keyword>
<feature type="transmembrane region" description="Helical" evidence="2">
    <location>
        <begin position="122"/>
        <end position="143"/>
    </location>
</feature>
<proteinExistence type="predicted"/>
<evidence type="ECO:0008006" key="5">
    <source>
        <dbReference type="Google" id="ProtNLM"/>
    </source>
</evidence>
<organism evidence="3 4">
    <name type="scientific">Amanita thiersii Skay4041</name>
    <dbReference type="NCBI Taxonomy" id="703135"/>
    <lineage>
        <taxon>Eukaryota</taxon>
        <taxon>Fungi</taxon>
        <taxon>Dikarya</taxon>
        <taxon>Basidiomycota</taxon>
        <taxon>Agaricomycotina</taxon>
        <taxon>Agaricomycetes</taxon>
        <taxon>Agaricomycetidae</taxon>
        <taxon>Agaricales</taxon>
        <taxon>Pluteineae</taxon>
        <taxon>Amanitaceae</taxon>
        <taxon>Amanita</taxon>
    </lineage>
</organism>
<feature type="region of interest" description="Disordered" evidence="1">
    <location>
        <begin position="630"/>
        <end position="662"/>
    </location>
</feature>
<accession>A0A2A9NJR7</accession>
<feature type="region of interest" description="Disordered" evidence="1">
    <location>
        <begin position="558"/>
        <end position="584"/>
    </location>
</feature>
<evidence type="ECO:0000256" key="2">
    <source>
        <dbReference type="SAM" id="Phobius"/>
    </source>
</evidence>
<evidence type="ECO:0000313" key="4">
    <source>
        <dbReference type="Proteomes" id="UP000242287"/>
    </source>
</evidence>
<evidence type="ECO:0000313" key="3">
    <source>
        <dbReference type="EMBL" id="PFH47913.1"/>
    </source>
</evidence>
<keyword evidence="4" id="KW-1185">Reference proteome</keyword>
<feature type="transmembrane region" description="Helical" evidence="2">
    <location>
        <begin position="515"/>
        <end position="536"/>
    </location>
</feature>
<gene>
    <name evidence="3" type="ORF">AMATHDRAFT_66542</name>
</gene>